<comment type="caution">
    <text evidence="3">The sequence shown here is derived from an EMBL/GenBank/DDBJ whole genome shotgun (WGS) entry which is preliminary data.</text>
</comment>
<evidence type="ECO:0000313" key="3">
    <source>
        <dbReference type="EMBL" id="MBS0029920.1"/>
    </source>
</evidence>
<name>A0ABS5J4C1_9BACT</name>
<dbReference type="Gene3D" id="3.90.1200.10">
    <property type="match status" value="1"/>
</dbReference>
<organism evidence="3 4">
    <name type="scientific">Chitinophaga hostae</name>
    <dbReference type="NCBI Taxonomy" id="2831022"/>
    <lineage>
        <taxon>Bacteria</taxon>
        <taxon>Pseudomonadati</taxon>
        <taxon>Bacteroidota</taxon>
        <taxon>Chitinophagia</taxon>
        <taxon>Chitinophagales</taxon>
        <taxon>Chitinophagaceae</taxon>
        <taxon>Chitinophaga</taxon>
    </lineage>
</organism>
<reference evidence="3 4" key="1">
    <citation type="submission" date="2021-04" db="EMBL/GenBank/DDBJ databases">
        <title>Chitinophaga sp. nov., isolated from the rhizosphere soil.</title>
        <authorList>
            <person name="He S."/>
        </authorList>
    </citation>
    <scope>NUCLEOTIDE SEQUENCE [LARGE SCALE GENOMIC DNA]</scope>
    <source>
        <strain evidence="3 4">2R12</strain>
    </source>
</reference>
<evidence type="ECO:0000259" key="2">
    <source>
        <dbReference type="Pfam" id="PF01636"/>
    </source>
</evidence>
<dbReference type="InterPro" id="IPR002575">
    <property type="entry name" value="Aminoglycoside_PTrfase"/>
</dbReference>
<dbReference type="Pfam" id="PF01636">
    <property type="entry name" value="APH"/>
    <property type="match status" value="1"/>
</dbReference>
<dbReference type="SUPFAM" id="SSF56112">
    <property type="entry name" value="Protein kinase-like (PK-like)"/>
    <property type="match status" value="1"/>
</dbReference>
<dbReference type="InterPro" id="IPR050249">
    <property type="entry name" value="Pseudomonas-type_ThrB"/>
</dbReference>
<feature type="domain" description="Aminoglycoside phosphotransferase" evidence="2">
    <location>
        <begin position="33"/>
        <end position="245"/>
    </location>
</feature>
<proteinExistence type="inferred from homology"/>
<dbReference type="Proteomes" id="UP000676386">
    <property type="component" value="Unassembled WGS sequence"/>
</dbReference>
<gene>
    <name evidence="3" type="ORF">KE626_21530</name>
</gene>
<keyword evidence="4" id="KW-1185">Reference proteome</keyword>
<comment type="similarity">
    <text evidence="1">Belongs to the pseudomonas-type ThrB family.</text>
</comment>
<evidence type="ECO:0000313" key="4">
    <source>
        <dbReference type="Proteomes" id="UP000676386"/>
    </source>
</evidence>
<evidence type="ECO:0000256" key="1">
    <source>
        <dbReference type="ARBA" id="ARBA00038240"/>
    </source>
</evidence>
<protein>
    <submittedName>
        <fullName evidence="3">Phosphotransferase</fullName>
    </submittedName>
</protein>
<dbReference type="RefSeq" id="WP_211975035.1">
    <property type="nucleotide sequence ID" value="NZ_CBFHAM010000023.1"/>
</dbReference>
<dbReference type="InterPro" id="IPR011009">
    <property type="entry name" value="Kinase-like_dom_sf"/>
</dbReference>
<dbReference type="PANTHER" id="PTHR21064">
    <property type="entry name" value="AMINOGLYCOSIDE PHOSPHOTRANSFERASE DOMAIN-CONTAINING PROTEIN-RELATED"/>
    <property type="match status" value="1"/>
</dbReference>
<accession>A0ABS5J4C1</accession>
<dbReference type="EMBL" id="JAGTXB010000011">
    <property type="protein sequence ID" value="MBS0029920.1"/>
    <property type="molecule type" value="Genomic_DNA"/>
</dbReference>
<dbReference type="Gene3D" id="3.30.200.20">
    <property type="entry name" value="Phosphorylase Kinase, domain 1"/>
    <property type="match status" value="1"/>
</dbReference>
<sequence length="334" mass="38529">MNPFPVTSSNLSAPHLALFLQTQYHTAPGVACRLIKSGVNDTYQVTTDTGKYVFRVYSLQWRTREEISEELRLLILLKDQGIPVSWPVADATGNYIQTLQAPEGERFGVLFTYAAGEKLTHYADEIHFKTGAVMARMHQLTQQLPLNRVTYTSKILLEDSLEQVKKFLDADTPEMAFLLSAQQYLLRAYAAADTSKIRQGVVHMDIWFDNMNINHDNQITIFDFDFCGNGWQCLDIAYYILQLHSLIREMPECQAKLDRFLEGYNAVLPISEEEKRLLPMLGVCMYFFYLGIQCQRYDNWSNSFLNEAYLKRFITVLVKRYYELYLPAASTVNP</sequence>
<dbReference type="PANTHER" id="PTHR21064:SF6">
    <property type="entry name" value="AMINOGLYCOSIDE PHOSPHOTRANSFERASE DOMAIN-CONTAINING PROTEIN"/>
    <property type="match status" value="1"/>
</dbReference>